<dbReference type="InterPro" id="IPR005000">
    <property type="entry name" value="Aldolase/citrate-lyase_domain"/>
</dbReference>
<dbReference type="InterPro" id="IPR040442">
    <property type="entry name" value="Pyrv_kinase-like_dom_sf"/>
</dbReference>
<evidence type="ECO:0000256" key="2">
    <source>
        <dbReference type="ARBA" id="ARBA00022723"/>
    </source>
</evidence>
<protein>
    <submittedName>
        <fullName evidence="5">CoA ester lyase</fullName>
    </submittedName>
</protein>
<comment type="cofactor">
    <cofactor evidence="1">
        <name>Mg(2+)</name>
        <dbReference type="ChEBI" id="CHEBI:18420"/>
    </cofactor>
</comment>
<evidence type="ECO:0000313" key="6">
    <source>
        <dbReference type="Proteomes" id="UP001268542"/>
    </source>
</evidence>
<accession>A0ABU3PZC2</accession>
<evidence type="ECO:0000256" key="1">
    <source>
        <dbReference type="ARBA" id="ARBA00001946"/>
    </source>
</evidence>
<dbReference type="InterPro" id="IPR011206">
    <property type="entry name" value="Citrate_lyase_beta/mcl1/mcl2"/>
</dbReference>
<feature type="domain" description="HpcH/HpaI aldolase/citrate lyase" evidence="4">
    <location>
        <begin position="17"/>
        <end position="220"/>
    </location>
</feature>
<gene>
    <name evidence="5" type="ORF">RDV89_13640</name>
</gene>
<reference evidence="5 6" key="1">
    <citation type="submission" date="2023-08" db="EMBL/GenBank/DDBJ databases">
        <title>Nocardioides seae sp. nov., a bacterium isolated from a soil.</title>
        <authorList>
            <person name="Wang X."/>
        </authorList>
    </citation>
    <scope>NUCLEOTIDE SEQUENCE [LARGE SCALE GENOMIC DNA]</scope>
    <source>
        <strain evidence="5 6">YZH12</strain>
    </source>
</reference>
<comment type="caution">
    <text evidence="5">The sequence shown here is derived from an EMBL/GenBank/DDBJ whole genome shotgun (WGS) entry which is preliminary data.</text>
</comment>
<evidence type="ECO:0000313" key="5">
    <source>
        <dbReference type="EMBL" id="MDT9594120.1"/>
    </source>
</evidence>
<dbReference type="Gene3D" id="3.20.20.60">
    <property type="entry name" value="Phosphoenolpyruvate-binding domains"/>
    <property type="match status" value="1"/>
</dbReference>
<dbReference type="GO" id="GO:0016829">
    <property type="term" value="F:lyase activity"/>
    <property type="evidence" value="ECO:0007669"/>
    <property type="project" value="UniProtKB-KW"/>
</dbReference>
<keyword evidence="2" id="KW-0479">Metal-binding</keyword>
<keyword evidence="5" id="KW-0456">Lyase</keyword>
<dbReference type="PANTHER" id="PTHR32308:SF10">
    <property type="entry name" value="CITRATE LYASE SUBUNIT BETA"/>
    <property type="match status" value="1"/>
</dbReference>
<evidence type="ECO:0000256" key="3">
    <source>
        <dbReference type="ARBA" id="ARBA00022842"/>
    </source>
</evidence>
<dbReference type="EMBL" id="JAVYII010000005">
    <property type="protein sequence ID" value="MDT9594120.1"/>
    <property type="molecule type" value="Genomic_DNA"/>
</dbReference>
<dbReference type="RefSeq" id="WP_315733601.1">
    <property type="nucleotide sequence ID" value="NZ_JAVYII010000005.1"/>
</dbReference>
<keyword evidence="6" id="KW-1185">Reference proteome</keyword>
<dbReference type="SUPFAM" id="SSF51621">
    <property type="entry name" value="Phosphoenolpyruvate/pyruvate domain"/>
    <property type="match status" value="1"/>
</dbReference>
<dbReference type="PANTHER" id="PTHR32308">
    <property type="entry name" value="LYASE BETA SUBUNIT, PUTATIVE (AFU_ORTHOLOGUE AFUA_4G13030)-RELATED"/>
    <property type="match status" value="1"/>
</dbReference>
<dbReference type="Pfam" id="PF03328">
    <property type="entry name" value="HpcH_HpaI"/>
    <property type="match status" value="1"/>
</dbReference>
<proteinExistence type="predicted"/>
<name>A0ABU3PZC2_9ACTN</name>
<dbReference type="Proteomes" id="UP001268542">
    <property type="component" value="Unassembled WGS sequence"/>
</dbReference>
<evidence type="ECO:0000259" key="4">
    <source>
        <dbReference type="Pfam" id="PF03328"/>
    </source>
</evidence>
<keyword evidence="3" id="KW-0460">Magnesium</keyword>
<sequence>MSGPLPGPAVDAGVAWLFCPADRPERYAKALSRSDVVILDLEDAVAETAKAGARDAVRALAAAGELDVDRTVLRVNAVGTTHHAEDLAAAAAAGVRRLMVPKAEDPAALAALDHEVVALLETPLGVERAGELAATPTVVALMWGADDLVAAMGGTASRRADGSYRDVVVHARSRTLLAAKAYGRLALDGVHMDIADVDGLRAACEDAVAVGFDAGVAIHPTQVPVIRAAFAPTPERVAWARDLLAAHAAGGVGTHEGRMVDGPIYAQAQRVLALAERTAPGAGHEEGRA</sequence>
<organism evidence="5 6">
    <name type="scientific">Nocardioides imazamoxiresistens</name>
    <dbReference type="NCBI Taxonomy" id="3231893"/>
    <lineage>
        <taxon>Bacteria</taxon>
        <taxon>Bacillati</taxon>
        <taxon>Actinomycetota</taxon>
        <taxon>Actinomycetes</taxon>
        <taxon>Propionibacteriales</taxon>
        <taxon>Nocardioidaceae</taxon>
        <taxon>Nocardioides</taxon>
    </lineage>
</organism>
<dbReference type="PIRSF" id="PIRSF015582">
    <property type="entry name" value="Cit_lyase_B"/>
    <property type="match status" value="1"/>
</dbReference>
<dbReference type="InterPro" id="IPR015813">
    <property type="entry name" value="Pyrv/PenolPyrv_kinase-like_dom"/>
</dbReference>